<evidence type="ECO:0000313" key="2">
    <source>
        <dbReference type="Proteomes" id="UP000602076"/>
    </source>
</evidence>
<dbReference type="EMBL" id="JACXSI010000045">
    <property type="protein sequence ID" value="MBD3109812.1"/>
    <property type="molecule type" value="Genomic_DNA"/>
</dbReference>
<dbReference type="RefSeq" id="WP_190999346.1">
    <property type="nucleotide sequence ID" value="NZ_JACXSI010000045.1"/>
</dbReference>
<sequence length="80" mass="9181">MPNRYCCPNCKTNKTRFNLIEQIAHPVKKDPQTGDVLQSFDNETLDPFHIKYNGPVMRVQCASCGLIEDEKTFTSYGRIN</sequence>
<evidence type="ECO:0000313" key="1">
    <source>
        <dbReference type="EMBL" id="MBD3109812.1"/>
    </source>
</evidence>
<protein>
    <submittedName>
        <fullName evidence="1">DNA alkylation repair protein</fullName>
    </submittedName>
</protein>
<dbReference type="AlphaFoldDB" id="A0A927D034"/>
<dbReference type="Proteomes" id="UP000602076">
    <property type="component" value="Unassembled WGS sequence"/>
</dbReference>
<keyword evidence="2" id="KW-1185">Reference proteome</keyword>
<comment type="caution">
    <text evidence="1">The sequence shown here is derived from an EMBL/GenBank/DDBJ whole genome shotgun (WGS) entry which is preliminary data.</text>
</comment>
<accession>A0A927D034</accession>
<organism evidence="1 2">
    <name type="scientific">Peribacillus faecalis</name>
    <dbReference type="NCBI Taxonomy" id="2772559"/>
    <lineage>
        <taxon>Bacteria</taxon>
        <taxon>Bacillati</taxon>
        <taxon>Bacillota</taxon>
        <taxon>Bacilli</taxon>
        <taxon>Bacillales</taxon>
        <taxon>Bacillaceae</taxon>
        <taxon>Peribacillus</taxon>
    </lineage>
</organism>
<name>A0A927D034_9BACI</name>
<proteinExistence type="predicted"/>
<gene>
    <name evidence="1" type="ORF">IEO70_15840</name>
</gene>
<reference evidence="1" key="1">
    <citation type="submission" date="2020-09" db="EMBL/GenBank/DDBJ databases">
        <title>Bacillus faecalis sp. nov., a moderately halophilic bacterium isolated from cow faeces.</title>
        <authorList>
            <person name="Jiang L."/>
            <person name="Lee J."/>
        </authorList>
    </citation>
    <scope>NUCLEOTIDE SEQUENCE</scope>
    <source>
        <strain evidence="1">AGMB 02131</strain>
    </source>
</reference>